<keyword evidence="1" id="KW-0378">Hydrolase</keyword>
<comment type="caution">
    <text evidence="1">The sequence shown here is derived from an EMBL/GenBank/DDBJ whole genome shotgun (WGS) entry which is preliminary data.</text>
</comment>
<dbReference type="InterPro" id="IPR005501">
    <property type="entry name" value="LamB/YcsF/PxpA-like"/>
</dbReference>
<proteinExistence type="predicted"/>
<dbReference type="PANTHER" id="PTHR30292">
    <property type="entry name" value="UNCHARACTERIZED PROTEIN YBGL-RELATED"/>
    <property type="match status" value="1"/>
</dbReference>
<dbReference type="Pfam" id="PF03746">
    <property type="entry name" value="LamB_YcsF"/>
    <property type="match status" value="1"/>
</dbReference>
<accession>A0A545UK24</accession>
<dbReference type="EMBL" id="VIKS01000001">
    <property type="protein sequence ID" value="TQV89809.1"/>
    <property type="molecule type" value="Genomic_DNA"/>
</dbReference>
<reference evidence="1 2" key="1">
    <citation type="submission" date="2019-07" db="EMBL/GenBank/DDBJ databases">
        <title>Draft genome for Aliikangiella sp. M105.</title>
        <authorList>
            <person name="Wang G."/>
        </authorList>
    </citation>
    <scope>NUCLEOTIDE SEQUENCE [LARGE SCALE GENOMIC DNA]</scope>
    <source>
        <strain evidence="1 2">M105</strain>
    </source>
</reference>
<dbReference type="Proteomes" id="UP000315439">
    <property type="component" value="Unassembled WGS sequence"/>
</dbReference>
<protein>
    <submittedName>
        <fullName evidence="1">5-oxoprolinase subunit PxpA</fullName>
        <ecNumber evidence="1">3.5.2.9</ecNumber>
    </submittedName>
</protein>
<dbReference type="RefSeq" id="WP_142891873.1">
    <property type="nucleotide sequence ID" value="NZ_ML660160.1"/>
</dbReference>
<dbReference type="AlphaFoldDB" id="A0A545UK24"/>
<sequence>MNSTIDINCDLGEGNSAEDCEKDARLMPFISSCNIACGGHAGNEKTILISLLNASKHQLNIGAHPGYPDKKNFGRVSMSINVTELESTIYQQLNLITEIAEQQSIQLNHVKLHGALYNDVEKSSELATRVATLIKSQFAKLKIFGLAGGKLQQASHEIGVEFVAEGFMDRAYLANGQLAPRSIAGAVLEDEQTSIRQAVALAAQKPIQTIENKTIHPKVDTICLHGDNPRALSIIKNLADALKLAKVTIQ</sequence>
<dbReference type="Gene3D" id="3.20.20.370">
    <property type="entry name" value="Glycoside hydrolase/deacetylase"/>
    <property type="match status" value="1"/>
</dbReference>
<name>A0A545UK24_9GAMM</name>
<dbReference type="NCBIfam" id="NF003814">
    <property type="entry name" value="PRK05406.1-3"/>
    <property type="match status" value="1"/>
</dbReference>
<dbReference type="PANTHER" id="PTHR30292:SF0">
    <property type="entry name" value="5-OXOPROLINASE SUBUNIT A"/>
    <property type="match status" value="1"/>
</dbReference>
<dbReference type="CDD" id="cd10801">
    <property type="entry name" value="LamB_YcsF_like_1"/>
    <property type="match status" value="1"/>
</dbReference>
<dbReference type="GO" id="GO:0005975">
    <property type="term" value="P:carbohydrate metabolic process"/>
    <property type="evidence" value="ECO:0007669"/>
    <property type="project" value="InterPro"/>
</dbReference>
<dbReference type="NCBIfam" id="NF003816">
    <property type="entry name" value="PRK05406.1-5"/>
    <property type="match status" value="1"/>
</dbReference>
<dbReference type="InterPro" id="IPR011330">
    <property type="entry name" value="Glyco_hydro/deAcase_b/a-brl"/>
</dbReference>
<gene>
    <name evidence="1" type="primary">pxpA</name>
    <name evidence="1" type="ORF">FLL46_02710</name>
</gene>
<dbReference type="GO" id="GO:0017168">
    <property type="term" value="F:5-oxoprolinase (ATP-hydrolyzing) activity"/>
    <property type="evidence" value="ECO:0007669"/>
    <property type="project" value="UniProtKB-EC"/>
</dbReference>
<keyword evidence="2" id="KW-1185">Reference proteome</keyword>
<dbReference type="SUPFAM" id="SSF88713">
    <property type="entry name" value="Glycoside hydrolase/deacetylase"/>
    <property type="match status" value="1"/>
</dbReference>
<evidence type="ECO:0000313" key="1">
    <source>
        <dbReference type="EMBL" id="TQV89809.1"/>
    </source>
</evidence>
<evidence type="ECO:0000313" key="2">
    <source>
        <dbReference type="Proteomes" id="UP000315439"/>
    </source>
</evidence>
<organism evidence="1 2">
    <name type="scientific">Aliikangiella coralliicola</name>
    <dbReference type="NCBI Taxonomy" id="2592383"/>
    <lineage>
        <taxon>Bacteria</taxon>
        <taxon>Pseudomonadati</taxon>
        <taxon>Pseudomonadota</taxon>
        <taxon>Gammaproteobacteria</taxon>
        <taxon>Oceanospirillales</taxon>
        <taxon>Pleioneaceae</taxon>
        <taxon>Aliikangiella</taxon>
    </lineage>
</organism>
<dbReference type="EC" id="3.5.2.9" evidence="1"/>
<dbReference type="OrthoDB" id="9773478at2"/>